<dbReference type="Gene3D" id="3.40.50.300">
    <property type="entry name" value="P-loop containing nucleotide triphosphate hydrolases"/>
    <property type="match status" value="1"/>
</dbReference>
<accession>X0XCT5</accession>
<protein>
    <recommendedName>
        <fullName evidence="2">Phage terminase large subunit N-terminal domain-containing protein</fullName>
    </recommendedName>
</protein>
<reference evidence="1" key="1">
    <citation type="journal article" date="2014" name="Front. Microbiol.">
        <title>High frequency of phylogenetically diverse reductive dehalogenase-homologous genes in deep subseafloor sedimentary metagenomes.</title>
        <authorList>
            <person name="Kawai M."/>
            <person name="Futagami T."/>
            <person name="Toyoda A."/>
            <person name="Takaki Y."/>
            <person name="Nishi S."/>
            <person name="Hori S."/>
            <person name="Arai W."/>
            <person name="Tsubouchi T."/>
            <person name="Morono Y."/>
            <person name="Uchiyama I."/>
            <person name="Ito T."/>
            <person name="Fujiyama A."/>
            <person name="Inagaki F."/>
            <person name="Takami H."/>
        </authorList>
    </citation>
    <scope>NUCLEOTIDE SEQUENCE</scope>
    <source>
        <strain evidence="1">Expedition CK06-06</strain>
    </source>
</reference>
<proteinExistence type="predicted"/>
<comment type="caution">
    <text evidence="1">The sequence shown here is derived from an EMBL/GenBank/DDBJ whole genome shotgun (WGS) entry which is preliminary data.</text>
</comment>
<dbReference type="InterPro" id="IPR027417">
    <property type="entry name" value="P-loop_NTPase"/>
</dbReference>
<organism evidence="1">
    <name type="scientific">marine sediment metagenome</name>
    <dbReference type="NCBI Taxonomy" id="412755"/>
    <lineage>
        <taxon>unclassified sequences</taxon>
        <taxon>metagenomes</taxon>
        <taxon>ecological metagenomes</taxon>
    </lineage>
</organism>
<evidence type="ECO:0008006" key="2">
    <source>
        <dbReference type="Google" id="ProtNLM"/>
    </source>
</evidence>
<gene>
    <name evidence="1" type="ORF">S01H1_68578</name>
</gene>
<dbReference type="EMBL" id="BARS01045482">
    <property type="protein sequence ID" value="GAG33237.1"/>
    <property type="molecule type" value="Genomic_DNA"/>
</dbReference>
<evidence type="ECO:0000313" key="1">
    <source>
        <dbReference type="EMBL" id="GAG33237.1"/>
    </source>
</evidence>
<feature type="non-terminal residue" evidence="1">
    <location>
        <position position="92"/>
    </location>
</feature>
<sequence>MEVTGVFDSNYYSDAKIMVNRGGTRSSKTYSINQICALWLMSGMYGDDKYLREGVWTSVRKYRTNLDGTIIRDFEEILKQNGWYDAVNHNKT</sequence>
<dbReference type="AlphaFoldDB" id="X0XCT5"/>
<name>X0XCT5_9ZZZZ</name>